<dbReference type="InterPro" id="IPR001543">
    <property type="entry name" value="FliN-like_C"/>
</dbReference>
<dbReference type="NCBIfam" id="TIGR02480">
    <property type="entry name" value="fliN"/>
    <property type="match status" value="1"/>
</dbReference>
<dbReference type="OrthoDB" id="9773459at2"/>
<dbReference type="GO" id="GO:0006935">
    <property type="term" value="P:chemotaxis"/>
    <property type="evidence" value="ECO:0007669"/>
    <property type="project" value="UniProtKB-KW"/>
</dbReference>
<keyword evidence="6" id="KW-0472">Membrane</keyword>
<dbReference type="Pfam" id="PF01052">
    <property type="entry name" value="FliMN_C"/>
    <property type="match status" value="1"/>
</dbReference>
<keyword evidence="8" id="KW-0966">Cell projection</keyword>
<dbReference type="NCBIfam" id="NF005995">
    <property type="entry name" value="PRK08119.1"/>
    <property type="match status" value="1"/>
</dbReference>
<dbReference type="RefSeq" id="WP_138127346.1">
    <property type="nucleotide sequence ID" value="NZ_SWLG01000009.1"/>
</dbReference>
<evidence type="ECO:0000256" key="2">
    <source>
        <dbReference type="ARBA" id="ARBA00009226"/>
    </source>
</evidence>
<dbReference type="SUPFAM" id="SSF103039">
    <property type="entry name" value="CheC-like"/>
    <property type="match status" value="1"/>
</dbReference>
<dbReference type="InterPro" id="IPR051469">
    <property type="entry name" value="FliN/MopA/SpaO"/>
</dbReference>
<dbReference type="GO" id="GO:0071973">
    <property type="term" value="P:bacterial-type flagellum-dependent cell motility"/>
    <property type="evidence" value="ECO:0007669"/>
    <property type="project" value="InterPro"/>
</dbReference>
<dbReference type="SUPFAM" id="SSF101801">
    <property type="entry name" value="Surface presentation of antigens (SPOA)"/>
    <property type="match status" value="1"/>
</dbReference>
<dbReference type="GO" id="GO:0009425">
    <property type="term" value="C:bacterial-type flagellum basal body"/>
    <property type="evidence" value="ECO:0007669"/>
    <property type="project" value="InterPro"/>
</dbReference>
<dbReference type="InterPro" id="IPR001172">
    <property type="entry name" value="FliN_T3SS_HrcQb"/>
</dbReference>
<keyword evidence="5" id="KW-0283">Flagellar rotation</keyword>
<evidence type="ECO:0000256" key="1">
    <source>
        <dbReference type="ARBA" id="ARBA00004413"/>
    </source>
</evidence>
<evidence type="ECO:0000256" key="5">
    <source>
        <dbReference type="ARBA" id="ARBA00022779"/>
    </source>
</evidence>
<dbReference type="InterPro" id="IPR028976">
    <property type="entry name" value="CheC-like_sf"/>
</dbReference>
<gene>
    <name evidence="8" type="primary">fliY</name>
    <name evidence="8" type="ORF">FCL54_14055</name>
</gene>
<dbReference type="GO" id="GO:0005886">
    <property type="term" value="C:plasma membrane"/>
    <property type="evidence" value="ECO:0007669"/>
    <property type="project" value="UniProtKB-SubCell"/>
</dbReference>
<keyword evidence="9" id="KW-1185">Reference proteome</keyword>
<organism evidence="8 9">
    <name type="scientific">Exobacillus caeni</name>
    <dbReference type="NCBI Taxonomy" id="2574798"/>
    <lineage>
        <taxon>Bacteria</taxon>
        <taxon>Bacillati</taxon>
        <taxon>Bacillota</taxon>
        <taxon>Bacilli</taxon>
        <taxon>Bacillales</taxon>
        <taxon>Guptibacillaceae</taxon>
        <taxon>Exobacillus</taxon>
    </lineage>
</organism>
<dbReference type="InterPro" id="IPR012826">
    <property type="entry name" value="FliN"/>
</dbReference>
<comment type="similarity">
    <text evidence="2">Belongs to the FliN/MopA/SpaO family.</text>
</comment>
<dbReference type="Gene3D" id="2.30.330.10">
    <property type="entry name" value="SpoA-like"/>
    <property type="match status" value="1"/>
</dbReference>
<keyword evidence="3" id="KW-1003">Cell membrane</keyword>
<dbReference type="GO" id="GO:0003774">
    <property type="term" value="F:cytoskeletal motor activity"/>
    <property type="evidence" value="ECO:0007669"/>
    <property type="project" value="InterPro"/>
</dbReference>
<feature type="domain" description="Flagellar motor switch protein FliN-like C-terminal" evidence="7">
    <location>
        <begin position="283"/>
        <end position="353"/>
    </location>
</feature>
<dbReference type="Proteomes" id="UP000308230">
    <property type="component" value="Unassembled WGS sequence"/>
</dbReference>
<dbReference type="Gene3D" id="3.40.1550.10">
    <property type="entry name" value="CheC-like"/>
    <property type="match status" value="1"/>
</dbReference>
<accession>A0A5R9F0W9</accession>
<evidence type="ECO:0000313" key="8">
    <source>
        <dbReference type="EMBL" id="TLS36641.1"/>
    </source>
</evidence>
<sequence>MTNDRLSPEEVKALLTQTDEGEEMLLTQEEQEILNEIYQIIKGSLAKNLSEEFGREVDLLNFNKEIVLAETMDKTINFPQVEACFDYAGEVASSSFFCLPPQEAQELAEFWLKVQGKSEQEADGEDLLQVALTQITHKSAEAIVQAFQMLTDQKLSVSGSKVNIISEWEHSFLNSFASDEALVYTTFDLKLLEGQSSEVATVMPLSVLKKVVASIMDQSVSGKEESATASIQEESVDNNLYDRETGSDNRMNKENDRHNIQSVEFSSFDQPESGLEEARNLNMLLDIPLQVTVELGRTKKLVKDILNLSPGSVVELDKLAGEPVDILINNKLIAKGEVVVIDENFGVRVTDILSTAERLSKLK</sequence>
<evidence type="ECO:0000256" key="4">
    <source>
        <dbReference type="ARBA" id="ARBA00022500"/>
    </source>
</evidence>
<evidence type="ECO:0000313" key="9">
    <source>
        <dbReference type="Proteomes" id="UP000308230"/>
    </source>
</evidence>
<dbReference type="PANTHER" id="PTHR43484">
    <property type="match status" value="1"/>
</dbReference>
<proteinExistence type="inferred from homology"/>
<evidence type="ECO:0000256" key="6">
    <source>
        <dbReference type="ARBA" id="ARBA00023136"/>
    </source>
</evidence>
<keyword evidence="4" id="KW-0145">Chemotaxis</keyword>
<dbReference type="InterPro" id="IPR036429">
    <property type="entry name" value="SpoA-like_sf"/>
</dbReference>
<dbReference type="AlphaFoldDB" id="A0A5R9F0W9"/>
<reference evidence="8 9" key="1">
    <citation type="submission" date="2019-04" db="EMBL/GenBank/DDBJ databases">
        <title>Bacillus caeni sp. nov., a bacterium isolated from mangrove sediment.</title>
        <authorList>
            <person name="Huang H."/>
            <person name="Mo K."/>
            <person name="Hu Y."/>
        </authorList>
    </citation>
    <scope>NUCLEOTIDE SEQUENCE [LARGE SCALE GENOMIC DNA]</scope>
    <source>
        <strain evidence="8 9">HB172195</strain>
    </source>
</reference>
<evidence type="ECO:0000256" key="3">
    <source>
        <dbReference type="ARBA" id="ARBA00022475"/>
    </source>
</evidence>
<comment type="caution">
    <text evidence="8">The sequence shown here is derived from an EMBL/GenBank/DDBJ whole genome shotgun (WGS) entry which is preliminary data.</text>
</comment>
<keyword evidence="8" id="KW-0969">Cilium</keyword>
<evidence type="ECO:0000259" key="7">
    <source>
        <dbReference type="Pfam" id="PF01052"/>
    </source>
</evidence>
<keyword evidence="8" id="KW-0282">Flagellum</keyword>
<name>A0A5R9F0W9_9BACL</name>
<dbReference type="PRINTS" id="PR00956">
    <property type="entry name" value="FLGMOTORFLIN"/>
</dbReference>
<dbReference type="PANTHER" id="PTHR43484:SF1">
    <property type="entry name" value="FLAGELLAR MOTOR SWITCH PROTEIN FLIN"/>
    <property type="match status" value="1"/>
</dbReference>
<comment type="subcellular location">
    <subcellularLocation>
        <location evidence="1">Cell membrane</location>
        <topology evidence="1">Peripheral membrane protein</topology>
        <orientation evidence="1">Cytoplasmic side</orientation>
    </subcellularLocation>
</comment>
<protein>
    <submittedName>
        <fullName evidence="8">Flagellar motor switch phosphatase FliY</fullName>
    </submittedName>
</protein>
<dbReference type="EMBL" id="SWLG01000009">
    <property type="protein sequence ID" value="TLS36641.1"/>
    <property type="molecule type" value="Genomic_DNA"/>
</dbReference>